<evidence type="ECO:0000256" key="5">
    <source>
        <dbReference type="ARBA" id="ARBA00023004"/>
    </source>
</evidence>
<dbReference type="InterPro" id="IPR028082">
    <property type="entry name" value="Peripla_BP_I"/>
</dbReference>
<dbReference type="OrthoDB" id="9777352at2"/>
<evidence type="ECO:0000256" key="2">
    <source>
        <dbReference type="ARBA" id="ARBA00022617"/>
    </source>
</evidence>
<dbReference type="GO" id="GO:0009055">
    <property type="term" value="F:electron transfer activity"/>
    <property type="evidence" value="ECO:0007669"/>
    <property type="project" value="InterPro"/>
</dbReference>
<dbReference type="RefSeq" id="WP_012347649.1">
    <property type="nucleotide sequence ID" value="NC_010524.1"/>
</dbReference>
<dbReference type="GO" id="GO:0046872">
    <property type="term" value="F:metal ion binding"/>
    <property type="evidence" value="ECO:0007669"/>
    <property type="project" value="UniProtKB-KW"/>
</dbReference>
<keyword evidence="4 8" id="KW-0732">Signal</keyword>
<dbReference type="HOGENOM" id="CLU_037508_0_0_4"/>
<sequence precursor="true">MAPMPPRHTALRRALAPCVLGLLMLTIGGGAWAQPTDEDAALRSGRAIFHDGINRQGGDVLASAGSNVDLQGTKVACARCHGSDGTGNREGGLTAPALLWTALGQARPASPGLLPRSAYTETTLLRALRQGIDADGRPLSSAMPRFTLAPRDEADLLTYLRVLGSAADRDPGIADDEIVLGGVLPLSGPQADAGRAAEAAIRACIEQGNRSGGVFGRRITWQALDAARLAPTEIAKHLQARTLAVIAPWWNELGSNELALRLPGVPVIGPLGAAAELEGQNAMLFAVVPQLSDQVRVLIDAFAGGDLDAVKPPTATTPRMRRLAVITPPGPHHRSAQRASQRQALNHPELELVVWQPMLGRSEATLKRDAVSWLARQSVDAALVLGSPDWMHAVAAATDAPVSAPQDLWQAPLLLGTFSELGRRVLDWPQSMRSRLRMSHAQPTSPPPDAGSLGRSLGDIGEQVTHPSLQGVAYAASCLAVEGLRRTGRDVSRQRLRTAIEEIRDFRTGVLGPLSYSRSNHVGSQGSAIVRVTADGRSLEPVRAWRTPEAW</sequence>
<dbReference type="eggNOG" id="COG0683">
    <property type="taxonomic scope" value="Bacteria"/>
</dbReference>
<dbReference type="Gene3D" id="3.40.50.2300">
    <property type="match status" value="1"/>
</dbReference>
<dbReference type="Proteomes" id="UP000001693">
    <property type="component" value="Chromosome"/>
</dbReference>
<dbReference type="SUPFAM" id="SSF53822">
    <property type="entry name" value="Periplasmic binding protein-like I"/>
    <property type="match status" value="1"/>
</dbReference>
<dbReference type="PROSITE" id="PS51007">
    <property type="entry name" value="CYTC"/>
    <property type="match status" value="1"/>
</dbReference>
<evidence type="ECO:0000256" key="6">
    <source>
        <dbReference type="PROSITE-ProRule" id="PRU00433"/>
    </source>
</evidence>
<dbReference type="GO" id="GO:0020037">
    <property type="term" value="F:heme binding"/>
    <property type="evidence" value="ECO:0007669"/>
    <property type="project" value="InterPro"/>
</dbReference>
<dbReference type="Pfam" id="PF13458">
    <property type="entry name" value="Peripla_BP_6"/>
    <property type="match status" value="1"/>
</dbReference>
<feature type="region of interest" description="Disordered" evidence="7">
    <location>
        <begin position="436"/>
        <end position="457"/>
    </location>
</feature>
<proteinExistence type="inferred from homology"/>
<keyword evidence="5 6" id="KW-0408">Iron</keyword>
<feature type="signal peptide" evidence="8">
    <location>
        <begin position="1"/>
        <end position="33"/>
    </location>
</feature>
<dbReference type="AlphaFoldDB" id="B1Y7D8"/>
<evidence type="ECO:0000256" key="1">
    <source>
        <dbReference type="ARBA" id="ARBA00010062"/>
    </source>
</evidence>
<dbReference type="EMBL" id="CP001013">
    <property type="protein sequence ID" value="ACB34893.1"/>
    <property type="molecule type" value="Genomic_DNA"/>
</dbReference>
<accession>B1Y7D8</accession>
<evidence type="ECO:0000313" key="11">
    <source>
        <dbReference type="Proteomes" id="UP000001693"/>
    </source>
</evidence>
<dbReference type="Gene3D" id="1.10.760.10">
    <property type="entry name" value="Cytochrome c-like domain"/>
    <property type="match status" value="1"/>
</dbReference>
<evidence type="ECO:0000256" key="7">
    <source>
        <dbReference type="SAM" id="MobiDB-lite"/>
    </source>
</evidence>
<feature type="chain" id="PRO_5002773446" evidence="8">
    <location>
        <begin position="34"/>
        <end position="551"/>
    </location>
</feature>
<organism evidence="10 11">
    <name type="scientific">Leptothrix cholodnii (strain ATCC 51168 / LMG 8142 / SP-6)</name>
    <name type="common">Leptothrix discophora (strain SP-6)</name>
    <dbReference type="NCBI Taxonomy" id="395495"/>
    <lineage>
        <taxon>Bacteria</taxon>
        <taxon>Pseudomonadati</taxon>
        <taxon>Pseudomonadota</taxon>
        <taxon>Betaproteobacteria</taxon>
        <taxon>Burkholderiales</taxon>
        <taxon>Sphaerotilaceae</taxon>
        <taxon>Leptothrix</taxon>
    </lineage>
</organism>
<name>B1Y7D8_LEPCP</name>
<dbReference type="SUPFAM" id="SSF46626">
    <property type="entry name" value="Cytochrome c"/>
    <property type="match status" value="1"/>
</dbReference>
<keyword evidence="2 6" id="KW-0349">Heme</keyword>
<dbReference type="InterPro" id="IPR028081">
    <property type="entry name" value="Leu-bd"/>
</dbReference>
<dbReference type="InterPro" id="IPR009056">
    <property type="entry name" value="Cyt_c-like_dom"/>
</dbReference>
<keyword evidence="11" id="KW-1185">Reference proteome</keyword>
<dbReference type="InterPro" id="IPR036909">
    <property type="entry name" value="Cyt_c-like_dom_sf"/>
</dbReference>
<keyword evidence="3 6" id="KW-0479">Metal-binding</keyword>
<dbReference type="PANTHER" id="PTHR47235:SF1">
    <property type="entry name" value="BLR6548 PROTEIN"/>
    <property type="match status" value="1"/>
</dbReference>
<reference evidence="10 11" key="1">
    <citation type="submission" date="2008-03" db="EMBL/GenBank/DDBJ databases">
        <title>Complete sequence of Leptothrix cholodnii SP-6.</title>
        <authorList>
            <consortium name="US DOE Joint Genome Institute"/>
            <person name="Copeland A."/>
            <person name="Lucas S."/>
            <person name="Lapidus A."/>
            <person name="Glavina del Rio T."/>
            <person name="Dalin E."/>
            <person name="Tice H."/>
            <person name="Bruce D."/>
            <person name="Goodwin L."/>
            <person name="Pitluck S."/>
            <person name="Chertkov O."/>
            <person name="Brettin T."/>
            <person name="Detter J.C."/>
            <person name="Han C."/>
            <person name="Kuske C.R."/>
            <person name="Schmutz J."/>
            <person name="Larimer F."/>
            <person name="Land M."/>
            <person name="Hauser L."/>
            <person name="Kyrpides N."/>
            <person name="Lykidis A."/>
            <person name="Emerson D."/>
            <person name="Richardson P."/>
        </authorList>
    </citation>
    <scope>NUCLEOTIDE SEQUENCE [LARGE SCALE GENOMIC DNA]</scope>
    <source>
        <strain evidence="11">ATCC 51168 / LMG 8142 / SP-6</strain>
    </source>
</reference>
<comment type="similarity">
    <text evidence="1">Belongs to the leucine-binding protein family.</text>
</comment>
<protein>
    <submittedName>
        <fullName evidence="10">Cytochrome c, putative</fullName>
    </submittedName>
</protein>
<dbReference type="STRING" id="395495.Lcho_2628"/>
<dbReference type="eggNOG" id="COG2010">
    <property type="taxonomic scope" value="Bacteria"/>
</dbReference>
<evidence type="ECO:0000313" key="10">
    <source>
        <dbReference type="EMBL" id="ACB34893.1"/>
    </source>
</evidence>
<evidence type="ECO:0000256" key="4">
    <source>
        <dbReference type="ARBA" id="ARBA00022729"/>
    </source>
</evidence>
<feature type="domain" description="Cytochrome c" evidence="9">
    <location>
        <begin position="40"/>
        <end position="164"/>
    </location>
</feature>
<dbReference type="PANTHER" id="PTHR47235">
    <property type="entry name" value="BLR6548 PROTEIN"/>
    <property type="match status" value="1"/>
</dbReference>
<evidence type="ECO:0000259" key="9">
    <source>
        <dbReference type="PROSITE" id="PS51007"/>
    </source>
</evidence>
<evidence type="ECO:0000256" key="3">
    <source>
        <dbReference type="ARBA" id="ARBA00022723"/>
    </source>
</evidence>
<evidence type="ECO:0000256" key="8">
    <source>
        <dbReference type="SAM" id="SignalP"/>
    </source>
</evidence>
<gene>
    <name evidence="10" type="ordered locus">Lcho_2628</name>
</gene>
<dbReference type="KEGG" id="lch:Lcho_2628"/>